<evidence type="ECO:0000256" key="3">
    <source>
        <dbReference type="ARBA" id="ARBA00022737"/>
    </source>
</evidence>
<dbReference type="PANTHER" id="PTHR24369">
    <property type="entry name" value="ANTIGEN BSP, PUTATIVE-RELATED"/>
    <property type="match status" value="1"/>
</dbReference>
<feature type="signal peptide" evidence="4">
    <location>
        <begin position="1"/>
        <end position="21"/>
    </location>
</feature>
<dbReference type="OrthoDB" id="5789657at2759"/>
<dbReference type="SUPFAM" id="SSF52058">
    <property type="entry name" value="L domain-like"/>
    <property type="match status" value="3"/>
</dbReference>
<dbReference type="GO" id="GO:0005886">
    <property type="term" value="C:plasma membrane"/>
    <property type="evidence" value="ECO:0007669"/>
    <property type="project" value="TreeGrafter"/>
</dbReference>
<dbReference type="SMART" id="SM00082">
    <property type="entry name" value="LRRCT"/>
    <property type="match status" value="1"/>
</dbReference>
<evidence type="ECO:0000313" key="7">
    <source>
        <dbReference type="Proteomes" id="UP000594454"/>
    </source>
</evidence>
<evidence type="ECO:0000259" key="5">
    <source>
        <dbReference type="SMART" id="SM00082"/>
    </source>
</evidence>
<dbReference type="PANTHER" id="PTHR24369:SF211">
    <property type="entry name" value="LEUCINE-RICH REPEAT-CONTAINING PROTEIN 15-LIKE"/>
    <property type="match status" value="1"/>
</dbReference>
<dbReference type="InterPro" id="IPR026906">
    <property type="entry name" value="LRR_5"/>
</dbReference>
<dbReference type="FunFam" id="3.80.10.10:FF:001164">
    <property type="entry name" value="GH01279p"/>
    <property type="match status" value="1"/>
</dbReference>
<dbReference type="PROSITE" id="PS51450">
    <property type="entry name" value="LRR"/>
    <property type="match status" value="3"/>
</dbReference>
<dbReference type="Pfam" id="PF13855">
    <property type="entry name" value="LRR_8"/>
    <property type="match status" value="7"/>
</dbReference>
<feature type="chain" id="PRO_5031152672" description="LRRCT domain-containing protein" evidence="4">
    <location>
        <begin position="22"/>
        <end position="1109"/>
    </location>
</feature>
<sequence>MIFNTISIGLVIALIQQFCVGIYIPPGPRYRCPVKSQTIYPCICLKGSDKGLYVRCENTNLASLSIALENIASLGAPVENVTIYKSHIERLYGTLFFKVKARTLYIDETPIKSIDEHTFHGINRTLQELHIVNSQLLEFPGLAFKILGNLTVLNIDGHRIQKIEKDILADSLLVQRLEKLHFTNGPLDDLPVESFQALRKLKTLDLHGNALVTLKRNQFKNLRDVEVLDISHNNITKLEAQHIADLTKLSWCNVSHNALTELSRGTFARNSVLKVLNMGHNKIKRLDANSFRGMRFLRRLYLNDNEITDVGRGTFGSVTRIGTIDLARNLLKKVDYQMFFQLNYVEIIDVSQNNITEIQKQAFKDLFLTKINISHNRVEKIANFAFENCANITLLDLSYNEIRKLERDVFDSTTYATELQFSFNYFTDMSQIPLHNMTGLKILNVSHNMIEAIPKNTFPKLYELHTIDVSHNNLTTIANAIFQNLFSLRQLNLSHNLLEEIKSSTFGTLPTLFELDLSNNRLKSIVRGAMAKLTSLRYMTLRNNMLEKLFQIPISLLRLDLSNNWLQEIPDKTWPRMNSLLSLDLSGNRLANNLRGGSFSGLLVLQSLKLNANGIMNVPLESLTDISTLQYIYLENNNITKLAKSAFGNLPSVFEVNLYNNNINNISVRAFDGLLQLLTLNLSANALKTIPNGAFTGMVSLKKLDLSHNLLEKLDNKTHGVLDDCLSLEMVSLSHNKISFVTRKTFPSTPYIPFKLKEIDLSYNAMPVLTYDLTFGTKKVEKLNVSHNYINDIRRGVLGNLTALRVLDLSGNDLTDLTIEKDVFHLPENISEIYFQNNRIVKLPYKELVKPANITRVDLRGNQIEKFPMELTEKVKERKEVLFEGNPLDCTCEIRPIKHFLQTLTLPPPEFANLECFTPVHISGQLLTQVPDDQLHCVTGVNATGPVGEDYDILPDLRFREITYHKGKLSLRWYVTTTSDVADFYVNIRDKRNAIYFDQHLSYTTRRAEIEGIHIQSAILKSDFVQACVLAKNSVGVIGRWFESQCIRIPEDFHSVISKYDEDYNAVYTIMAPVKHQSSYLASGSTREQMAGIVIAFGLFLSLHRSLFA</sequence>
<protein>
    <recommendedName>
        <fullName evidence="5">LRRCT domain-containing protein</fullName>
    </recommendedName>
</protein>
<dbReference type="InterPro" id="IPR032675">
    <property type="entry name" value="LRR_dom_sf"/>
</dbReference>
<keyword evidence="3" id="KW-0677">Repeat</keyword>
<dbReference type="OMA" id="IEYQMFT"/>
<organism evidence="6 7">
    <name type="scientific">Hermetia illucens</name>
    <name type="common">Black soldier fly</name>
    <dbReference type="NCBI Taxonomy" id="343691"/>
    <lineage>
        <taxon>Eukaryota</taxon>
        <taxon>Metazoa</taxon>
        <taxon>Ecdysozoa</taxon>
        <taxon>Arthropoda</taxon>
        <taxon>Hexapoda</taxon>
        <taxon>Insecta</taxon>
        <taxon>Pterygota</taxon>
        <taxon>Neoptera</taxon>
        <taxon>Endopterygota</taxon>
        <taxon>Diptera</taxon>
        <taxon>Brachycera</taxon>
        <taxon>Stratiomyomorpha</taxon>
        <taxon>Stratiomyidae</taxon>
        <taxon>Hermetiinae</taxon>
        <taxon>Hermetia</taxon>
    </lineage>
</organism>
<reference evidence="6 7" key="1">
    <citation type="submission" date="2020-11" db="EMBL/GenBank/DDBJ databases">
        <authorList>
            <person name="Wallbank WR R."/>
            <person name="Pardo Diaz C."/>
            <person name="Kozak K."/>
            <person name="Martin S."/>
            <person name="Jiggins C."/>
            <person name="Moest M."/>
            <person name="Warren A I."/>
            <person name="Generalovic N T."/>
            <person name="Byers J.R.P. K."/>
            <person name="Montejo-Kovacevich G."/>
            <person name="Yen C E."/>
        </authorList>
    </citation>
    <scope>NUCLEOTIDE SEQUENCE [LARGE SCALE GENOMIC DNA]</scope>
</reference>
<keyword evidence="2 4" id="KW-0732">Signal</keyword>
<dbReference type="EMBL" id="LR899009">
    <property type="protein sequence ID" value="CAD7077610.1"/>
    <property type="molecule type" value="Genomic_DNA"/>
</dbReference>
<evidence type="ECO:0000313" key="6">
    <source>
        <dbReference type="EMBL" id="CAD7077610.1"/>
    </source>
</evidence>
<keyword evidence="7" id="KW-1185">Reference proteome</keyword>
<dbReference type="AlphaFoldDB" id="A0A7R8YLK0"/>
<evidence type="ECO:0000256" key="4">
    <source>
        <dbReference type="SAM" id="SignalP"/>
    </source>
</evidence>
<dbReference type="Pfam" id="PF13306">
    <property type="entry name" value="LRR_5"/>
    <property type="match status" value="1"/>
</dbReference>
<dbReference type="SMART" id="SM00369">
    <property type="entry name" value="LRR_TYP"/>
    <property type="match status" value="24"/>
</dbReference>
<dbReference type="SMART" id="SM00365">
    <property type="entry name" value="LRR_SD22"/>
    <property type="match status" value="5"/>
</dbReference>
<gene>
    <name evidence="6" type="ORF">HERILL_LOCUS943</name>
</gene>
<evidence type="ECO:0000256" key="1">
    <source>
        <dbReference type="ARBA" id="ARBA00022614"/>
    </source>
</evidence>
<dbReference type="PRINTS" id="PR00019">
    <property type="entry name" value="LEURICHRPT"/>
</dbReference>
<proteinExistence type="predicted"/>
<feature type="domain" description="LRRCT" evidence="5">
    <location>
        <begin position="886"/>
        <end position="938"/>
    </location>
</feature>
<dbReference type="Gene3D" id="3.80.10.10">
    <property type="entry name" value="Ribonuclease Inhibitor"/>
    <property type="match status" value="6"/>
</dbReference>
<dbReference type="InterPro" id="IPR001611">
    <property type="entry name" value="Leu-rich_rpt"/>
</dbReference>
<evidence type="ECO:0000256" key="2">
    <source>
        <dbReference type="ARBA" id="ARBA00022729"/>
    </source>
</evidence>
<name>A0A7R8YLK0_HERIL</name>
<accession>A0A7R8YLK0</accession>
<dbReference type="InterPro" id="IPR000483">
    <property type="entry name" value="Cys-rich_flank_reg_C"/>
</dbReference>
<dbReference type="Proteomes" id="UP000594454">
    <property type="component" value="Chromosome 1"/>
</dbReference>
<dbReference type="InterPro" id="IPR003591">
    <property type="entry name" value="Leu-rich_rpt_typical-subtyp"/>
</dbReference>
<dbReference type="InParanoid" id="A0A7R8YLK0"/>
<dbReference type="InterPro" id="IPR050541">
    <property type="entry name" value="LRR_TM_domain-containing"/>
</dbReference>
<keyword evidence="1" id="KW-0433">Leucine-rich repeat</keyword>